<dbReference type="AlphaFoldDB" id="A0AAV4M849"/>
<evidence type="ECO:0000313" key="2">
    <source>
        <dbReference type="Proteomes" id="UP001054945"/>
    </source>
</evidence>
<comment type="caution">
    <text evidence="1">The sequence shown here is derived from an EMBL/GenBank/DDBJ whole genome shotgun (WGS) entry which is preliminary data.</text>
</comment>
<accession>A0AAV4M849</accession>
<organism evidence="1 2">
    <name type="scientific">Caerostris extrusa</name>
    <name type="common">Bark spider</name>
    <name type="synonym">Caerostris bankana</name>
    <dbReference type="NCBI Taxonomy" id="172846"/>
    <lineage>
        <taxon>Eukaryota</taxon>
        <taxon>Metazoa</taxon>
        <taxon>Ecdysozoa</taxon>
        <taxon>Arthropoda</taxon>
        <taxon>Chelicerata</taxon>
        <taxon>Arachnida</taxon>
        <taxon>Araneae</taxon>
        <taxon>Araneomorphae</taxon>
        <taxon>Entelegynae</taxon>
        <taxon>Araneoidea</taxon>
        <taxon>Araneidae</taxon>
        <taxon>Caerostris</taxon>
    </lineage>
</organism>
<sequence length="164" mass="18196">MEKEDASYPAAVTLPERSKCSNLNCLVCDGGGWLGVRKGRPGSGGFQTKIRQDVVGLLVGRVMLPEHGVFGRVFSSNCRSIKECWKIRKYVAVIPESLPISLYFPKLDLILSPVLEPLEITISISSNNIRIDNIRIVNKDTIVSDPIKITMASDQEHDDIKQKT</sequence>
<protein>
    <submittedName>
        <fullName evidence="1">Uncharacterized protein</fullName>
    </submittedName>
</protein>
<proteinExistence type="predicted"/>
<gene>
    <name evidence="1" type="ORF">CEXT_195091</name>
</gene>
<evidence type="ECO:0000313" key="1">
    <source>
        <dbReference type="EMBL" id="GIX68030.1"/>
    </source>
</evidence>
<dbReference type="EMBL" id="BPLR01001917">
    <property type="protein sequence ID" value="GIX68030.1"/>
    <property type="molecule type" value="Genomic_DNA"/>
</dbReference>
<reference evidence="1 2" key="1">
    <citation type="submission" date="2021-06" db="EMBL/GenBank/DDBJ databases">
        <title>Caerostris extrusa draft genome.</title>
        <authorList>
            <person name="Kono N."/>
            <person name="Arakawa K."/>
        </authorList>
    </citation>
    <scope>NUCLEOTIDE SEQUENCE [LARGE SCALE GENOMIC DNA]</scope>
</reference>
<keyword evidence="2" id="KW-1185">Reference proteome</keyword>
<name>A0AAV4M849_CAEEX</name>
<dbReference type="Proteomes" id="UP001054945">
    <property type="component" value="Unassembled WGS sequence"/>
</dbReference>